<feature type="transmembrane region" description="Helical" evidence="1">
    <location>
        <begin position="68"/>
        <end position="86"/>
    </location>
</feature>
<dbReference type="InterPro" id="IPR009305">
    <property type="entry name" value="Mpo1-like"/>
</dbReference>
<evidence type="ECO:0008006" key="4">
    <source>
        <dbReference type="Google" id="ProtNLM"/>
    </source>
</evidence>
<protein>
    <recommendedName>
        <fullName evidence="4">DUF962 domain-containing protein</fullName>
    </recommendedName>
</protein>
<proteinExistence type="predicted"/>
<organism evidence="2 3">
    <name type="scientific">Geranomyces variabilis</name>
    <dbReference type="NCBI Taxonomy" id="109894"/>
    <lineage>
        <taxon>Eukaryota</taxon>
        <taxon>Fungi</taxon>
        <taxon>Fungi incertae sedis</taxon>
        <taxon>Chytridiomycota</taxon>
        <taxon>Chytridiomycota incertae sedis</taxon>
        <taxon>Chytridiomycetes</taxon>
        <taxon>Spizellomycetales</taxon>
        <taxon>Powellomycetaceae</taxon>
        <taxon>Geranomyces</taxon>
    </lineage>
</organism>
<dbReference type="Pfam" id="PF06127">
    <property type="entry name" value="Mpo1-like"/>
    <property type="match status" value="1"/>
</dbReference>
<dbReference type="PANTHER" id="PTHR34205">
    <property type="entry name" value="TRANSMEMBRANE PROTEIN"/>
    <property type="match status" value="1"/>
</dbReference>
<dbReference type="AlphaFoldDB" id="A0AAD5TTB9"/>
<gene>
    <name evidence="2" type="ORF">HDU87_005029</name>
</gene>
<keyword evidence="1" id="KW-1133">Transmembrane helix</keyword>
<keyword evidence="1" id="KW-0812">Transmembrane</keyword>
<comment type="caution">
    <text evidence="2">The sequence shown here is derived from an EMBL/GenBank/DDBJ whole genome shotgun (WGS) entry which is preliminary data.</text>
</comment>
<sequence length="118" mass="13621">MTVKLALQNPSFAPIPHPEVGRFLTFESFYPFYLGQHANRTCRRLHLVGTTGVVATFFYALAKDLTKLAYIPLIGYGFAWVGHFFFEKNKPATFKYPIWSLRGDFKLYFEVLTGKRAF</sequence>
<evidence type="ECO:0000313" key="2">
    <source>
        <dbReference type="EMBL" id="KAJ3184183.1"/>
    </source>
</evidence>
<dbReference type="EMBL" id="JADGJQ010000004">
    <property type="protein sequence ID" value="KAJ3184183.1"/>
    <property type="molecule type" value="Genomic_DNA"/>
</dbReference>
<evidence type="ECO:0000313" key="3">
    <source>
        <dbReference type="Proteomes" id="UP001212152"/>
    </source>
</evidence>
<accession>A0AAD5TTB9</accession>
<keyword evidence="3" id="KW-1185">Reference proteome</keyword>
<reference evidence="2" key="1">
    <citation type="submission" date="2020-05" db="EMBL/GenBank/DDBJ databases">
        <title>Phylogenomic resolution of chytrid fungi.</title>
        <authorList>
            <person name="Stajich J.E."/>
            <person name="Amses K."/>
            <person name="Simmons R."/>
            <person name="Seto K."/>
            <person name="Myers J."/>
            <person name="Bonds A."/>
            <person name="Quandt C.A."/>
            <person name="Barry K."/>
            <person name="Liu P."/>
            <person name="Grigoriev I."/>
            <person name="Longcore J.E."/>
            <person name="James T.Y."/>
        </authorList>
    </citation>
    <scope>NUCLEOTIDE SEQUENCE</scope>
    <source>
        <strain evidence="2">JEL0379</strain>
    </source>
</reference>
<evidence type="ECO:0000256" key="1">
    <source>
        <dbReference type="SAM" id="Phobius"/>
    </source>
</evidence>
<dbReference type="Proteomes" id="UP001212152">
    <property type="component" value="Unassembled WGS sequence"/>
</dbReference>
<keyword evidence="1" id="KW-0472">Membrane</keyword>
<dbReference type="PANTHER" id="PTHR34205:SF2">
    <property type="entry name" value="DUF962 DOMAIN-CONTAINING PROTEIN"/>
    <property type="match status" value="1"/>
</dbReference>
<name>A0AAD5TTB9_9FUNG</name>
<feature type="transmembrane region" description="Helical" evidence="1">
    <location>
        <begin position="45"/>
        <end position="62"/>
    </location>
</feature>